<evidence type="ECO:0000313" key="2">
    <source>
        <dbReference type="EMBL" id="KAH0507566.1"/>
    </source>
</evidence>
<dbReference type="AlphaFoldDB" id="A0A8J6G754"/>
<gene>
    <name evidence="2" type="ORF">LTLLF_167620</name>
</gene>
<name>A0A8J6G754_MICOH</name>
<dbReference type="PANTHER" id="PTHR34994:SF1">
    <property type="entry name" value="PROTEIN FAM25A-RELATED"/>
    <property type="match status" value="1"/>
</dbReference>
<feature type="compositionally biased region" description="Acidic residues" evidence="1">
    <location>
        <begin position="51"/>
        <end position="61"/>
    </location>
</feature>
<sequence length="111" mass="11622">MLGGLGKLAAEGLAHRTEKATEGAVHAVEEVVKEVVDTVKEAGEKGKADLFEDGNGEEENNAGEKEGIVTNALKTAQESGDRVVKEMSEKVNHTVTDAVNHAVQSLGNLGQ</sequence>
<comment type="caution">
    <text evidence="2">The sequence shown here is derived from an EMBL/GenBank/DDBJ whole genome shotgun (WGS) entry which is preliminary data.</text>
</comment>
<dbReference type="EMBL" id="JAATJU010023500">
    <property type="protein sequence ID" value="KAH0507566.1"/>
    <property type="molecule type" value="Genomic_DNA"/>
</dbReference>
<protein>
    <submittedName>
        <fullName evidence="2">Protein FAM25C</fullName>
    </submittedName>
</protein>
<dbReference type="PRINTS" id="PR02048">
    <property type="entry name" value="PROTEINF25"/>
</dbReference>
<evidence type="ECO:0000256" key="1">
    <source>
        <dbReference type="SAM" id="MobiDB-lite"/>
    </source>
</evidence>
<dbReference type="Pfam" id="PF15825">
    <property type="entry name" value="FAM25"/>
    <property type="match status" value="2"/>
</dbReference>
<evidence type="ECO:0000313" key="3">
    <source>
        <dbReference type="Proteomes" id="UP000710432"/>
    </source>
</evidence>
<dbReference type="PANTHER" id="PTHR34994">
    <property type="entry name" value="PROTEIN FAM25A-RELATED"/>
    <property type="match status" value="1"/>
</dbReference>
<reference evidence="2" key="1">
    <citation type="submission" date="2020-03" db="EMBL/GenBank/DDBJ databases">
        <title>Studies in the Genomics of Life Span.</title>
        <authorList>
            <person name="Glass D."/>
        </authorList>
    </citation>
    <scope>NUCLEOTIDE SEQUENCE</scope>
    <source>
        <strain evidence="2">LTLLF</strain>
        <tissue evidence="2">Muscle</tissue>
    </source>
</reference>
<dbReference type="Proteomes" id="UP000710432">
    <property type="component" value="Unassembled WGS sequence"/>
</dbReference>
<proteinExistence type="predicted"/>
<dbReference type="InterPro" id="IPR023243">
    <property type="entry name" value="FAM25"/>
</dbReference>
<accession>A0A8J6G754</accession>
<feature type="region of interest" description="Disordered" evidence="1">
    <location>
        <begin position="46"/>
        <end position="69"/>
    </location>
</feature>
<organism evidence="2 3">
    <name type="scientific">Microtus ochrogaster</name>
    <name type="common">Prairie vole</name>
    <dbReference type="NCBI Taxonomy" id="79684"/>
    <lineage>
        <taxon>Eukaryota</taxon>
        <taxon>Metazoa</taxon>
        <taxon>Chordata</taxon>
        <taxon>Craniata</taxon>
        <taxon>Vertebrata</taxon>
        <taxon>Euteleostomi</taxon>
        <taxon>Mammalia</taxon>
        <taxon>Eutheria</taxon>
        <taxon>Euarchontoglires</taxon>
        <taxon>Glires</taxon>
        <taxon>Rodentia</taxon>
        <taxon>Myomorpha</taxon>
        <taxon>Muroidea</taxon>
        <taxon>Cricetidae</taxon>
        <taxon>Arvicolinae</taxon>
        <taxon>Microtus</taxon>
    </lineage>
</organism>